<comment type="caution">
    <text evidence="3">The sequence shown here is derived from an EMBL/GenBank/DDBJ whole genome shotgun (WGS) entry which is preliminary data.</text>
</comment>
<feature type="domain" description="J" evidence="2">
    <location>
        <begin position="41"/>
        <end position="105"/>
    </location>
</feature>
<protein>
    <recommendedName>
        <fullName evidence="2">J domain-containing protein</fullName>
    </recommendedName>
</protein>
<keyword evidence="4" id="KW-1185">Reference proteome</keyword>
<gene>
    <name evidence="3" type="ORF">SSX86_004407</name>
</gene>
<sequence>MVESKSDSKFHLIKQICDISSSHAKSCVHNHTFDDSDPFIDWYILLQVEDNVSPDIIRKKYHKYALLLHPDKNKHPKAEFAFKLVSEAYACLSDEAKRLDFDVKRWNNLCRECMKTPQSRTKVKGSSSSSHSSDRSRSKKISTRLKEVKARFMEEAGVIEKCLKANAKVDVLDKQIPVFDPNDYGRNDQGQWRRIHDSSPLQTFRPSFASDQGYPHFRVWRCNELKNSKWLKKRFKFDNQEQQMKVKHDSPIYECKPNRSSVKLKS</sequence>
<dbReference type="PROSITE" id="PS50076">
    <property type="entry name" value="DNAJ_2"/>
    <property type="match status" value="1"/>
</dbReference>
<name>A0AAP0DRW0_9ASTR</name>
<dbReference type="SMART" id="SM00271">
    <property type="entry name" value="DnaJ"/>
    <property type="match status" value="1"/>
</dbReference>
<evidence type="ECO:0000256" key="1">
    <source>
        <dbReference type="SAM" id="MobiDB-lite"/>
    </source>
</evidence>
<feature type="region of interest" description="Disordered" evidence="1">
    <location>
        <begin position="120"/>
        <end position="142"/>
    </location>
</feature>
<dbReference type="InterPro" id="IPR018253">
    <property type="entry name" value="DnaJ_domain_CS"/>
</dbReference>
<dbReference type="CDD" id="cd06257">
    <property type="entry name" value="DnaJ"/>
    <property type="match status" value="1"/>
</dbReference>
<dbReference type="Proteomes" id="UP001408789">
    <property type="component" value="Unassembled WGS sequence"/>
</dbReference>
<dbReference type="PANTHER" id="PTHR44137">
    <property type="entry name" value="BNAC03G44070D PROTEIN"/>
    <property type="match status" value="1"/>
</dbReference>
<evidence type="ECO:0000313" key="3">
    <source>
        <dbReference type="EMBL" id="KAK9076074.1"/>
    </source>
</evidence>
<proteinExistence type="predicted"/>
<feature type="region of interest" description="Disordered" evidence="1">
    <location>
        <begin position="247"/>
        <end position="266"/>
    </location>
</feature>
<evidence type="ECO:0000259" key="2">
    <source>
        <dbReference type="PROSITE" id="PS50076"/>
    </source>
</evidence>
<dbReference type="AlphaFoldDB" id="A0AAP0DRW0"/>
<evidence type="ECO:0000313" key="4">
    <source>
        <dbReference type="Proteomes" id="UP001408789"/>
    </source>
</evidence>
<dbReference type="InterPro" id="IPR001623">
    <property type="entry name" value="DnaJ_domain"/>
</dbReference>
<dbReference type="Pfam" id="PF00226">
    <property type="entry name" value="DnaJ"/>
    <property type="match status" value="1"/>
</dbReference>
<organism evidence="3 4">
    <name type="scientific">Deinandra increscens subsp. villosa</name>
    <dbReference type="NCBI Taxonomy" id="3103831"/>
    <lineage>
        <taxon>Eukaryota</taxon>
        <taxon>Viridiplantae</taxon>
        <taxon>Streptophyta</taxon>
        <taxon>Embryophyta</taxon>
        <taxon>Tracheophyta</taxon>
        <taxon>Spermatophyta</taxon>
        <taxon>Magnoliopsida</taxon>
        <taxon>eudicotyledons</taxon>
        <taxon>Gunneridae</taxon>
        <taxon>Pentapetalae</taxon>
        <taxon>asterids</taxon>
        <taxon>campanulids</taxon>
        <taxon>Asterales</taxon>
        <taxon>Asteraceae</taxon>
        <taxon>Asteroideae</taxon>
        <taxon>Heliantheae alliance</taxon>
        <taxon>Madieae</taxon>
        <taxon>Madiinae</taxon>
        <taxon>Deinandra</taxon>
    </lineage>
</organism>
<dbReference type="PROSITE" id="PS00636">
    <property type="entry name" value="DNAJ_1"/>
    <property type="match status" value="1"/>
</dbReference>
<accession>A0AAP0DRW0</accession>
<dbReference type="EMBL" id="JBCNJP010000007">
    <property type="protein sequence ID" value="KAK9076074.1"/>
    <property type="molecule type" value="Genomic_DNA"/>
</dbReference>
<dbReference type="PRINTS" id="PR00625">
    <property type="entry name" value="JDOMAIN"/>
</dbReference>
<dbReference type="InterPro" id="IPR036869">
    <property type="entry name" value="J_dom_sf"/>
</dbReference>
<dbReference type="Gene3D" id="1.10.287.110">
    <property type="entry name" value="DnaJ domain"/>
    <property type="match status" value="1"/>
</dbReference>
<dbReference type="SUPFAM" id="SSF46565">
    <property type="entry name" value="Chaperone J-domain"/>
    <property type="match status" value="1"/>
</dbReference>
<dbReference type="PANTHER" id="PTHR44137:SF13">
    <property type="entry name" value="CHAPERONE DNAJ-DOMAIN SUPERFAMILY PROTEIN"/>
    <property type="match status" value="1"/>
</dbReference>
<reference evidence="3 4" key="1">
    <citation type="submission" date="2024-04" db="EMBL/GenBank/DDBJ databases">
        <title>The reference genome of an endangered Asteraceae, Deinandra increscens subsp. villosa, native to the Central Coast of California.</title>
        <authorList>
            <person name="Guilliams M."/>
            <person name="Hasenstab-Lehman K."/>
            <person name="Meyer R."/>
            <person name="Mcevoy S."/>
        </authorList>
    </citation>
    <scope>NUCLEOTIDE SEQUENCE [LARGE SCALE GENOMIC DNA]</scope>
    <source>
        <tissue evidence="3">Leaf</tissue>
    </source>
</reference>